<evidence type="ECO:0000256" key="7">
    <source>
        <dbReference type="ARBA" id="ARBA00022603"/>
    </source>
</evidence>
<keyword evidence="9 12" id="KW-0949">S-adenosyl-L-methionine</keyword>
<evidence type="ECO:0000256" key="3">
    <source>
        <dbReference type="ARBA" id="ARBA00012328"/>
    </source>
</evidence>
<evidence type="ECO:0000313" key="16">
    <source>
        <dbReference type="Proteomes" id="UP000094296"/>
    </source>
</evidence>
<dbReference type="EMBL" id="MIJE01000032">
    <property type="protein sequence ID" value="OEF96234.1"/>
    <property type="molecule type" value="Genomic_DNA"/>
</dbReference>
<evidence type="ECO:0000256" key="10">
    <source>
        <dbReference type="ARBA" id="ARBA00025699"/>
    </source>
</evidence>
<comment type="subcellular location">
    <subcellularLocation>
        <location evidence="1 12">Cytoplasm</location>
    </subcellularLocation>
</comment>
<evidence type="ECO:0000256" key="1">
    <source>
        <dbReference type="ARBA" id="ARBA00004496"/>
    </source>
</evidence>
<organism evidence="15 16">
    <name type="scientific">Desulfuribacillus alkaliarsenatis</name>
    <dbReference type="NCBI Taxonomy" id="766136"/>
    <lineage>
        <taxon>Bacteria</taxon>
        <taxon>Bacillati</taxon>
        <taxon>Bacillota</taxon>
        <taxon>Desulfuribacillia</taxon>
        <taxon>Desulfuribacillales</taxon>
        <taxon>Desulfuribacillaceae</taxon>
        <taxon>Desulfuribacillus</taxon>
    </lineage>
</organism>
<proteinExistence type="inferred from homology"/>
<keyword evidence="8 12" id="KW-0808">Transferase</keyword>
<dbReference type="InterPro" id="IPR046886">
    <property type="entry name" value="RsmE_MTase_dom"/>
</dbReference>
<evidence type="ECO:0000256" key="8">
    <source>
        <dbReference type="ARBA" id="ARBA00022679"/>
    </source>
</evidence>
<dbReference type="GO" id="GO:0005737">
    <property type="term" value="C:cytoplasm"/>
    <property type="evidence" value="ECO:0007669"/>
    <property type="project" value="UniProtKB-SubCell"/>
</dbReference>
<dbReference type="InterPro" id="IPR006700">
    <property type="entry name" value="RsmE"/>
</dbReference>
<evidence type="ECO:0000256" key="9">
    <source>
        <dbReference type="ARBA" id="ARBA00022691"/>
    </source>
</evidence>
<evidence type="ECO:0000256" key="6">
    <source>
        <dbReference type="ARBA" id="ARBA00022552"/>
    </source>
</evidence>
<comment type="catalytic activity">
    <reaction evidence="11 12">
        <text>uridine(1498) in 16S rRNA + S-adenosyl-L-methionine = N(3)-methyluridine(1498) in 16S rRNA + S-adenosyl-L-homocysteine + H(+)</text>
        <dbReference type="Rhea" id="RHEA:42920"/>
        <dbReference type="Rhea" id="RHEA-COMP:10283"/>
        <dbReference type="Rhea" id="RHEA-COMP:10284"/>
        <dbReference type="ChEBI" id="CHEBI:15378"/>
        <dbReference type="ChEBI" id="CHEBI:57856"/>
        <dbReference type="ChEBI" id="CHEBI:59789"/>
        <dbReference type="ChEBI" id="CHEBI:65315"/>
        <dbReference type="ChEBI" id="CHEBI:74502"/>
        <dbReference type="EC" id="2.1.1.193"/>
    </reaction>
</comment>
<keyword evidence="6 12" id="KW-0698">rRNA processing</keyword>
<protein>
    <recommendedName>
        <fullName evidence="4 12">Ribosomal RNA small subunit methyltransferase E</fullName>
        <ecNumber evidence="3 12">2.1.1.193</ecNumber>
    </recommendedName>
</protein>
<dbReference type="Pfam" id="PF04452">
    <property type="entry name" value="Methyltrans_RNA"/>
    <property type="match status" value="1"/>
</dbReference>
<dbReference type="Pfam" id="PF20260">
    <property type="entry name" value="PUA_4"/>
    <property type="match status" value="1"/>
</dbReference>
<dbReference type="EC" id="2.1.1.193" evidence="3 12"/>
<gene>
    <name evidence="15" type="ORF">BHF68_08705</name>
</gene>
<dbReference type="SUPFAM" id="SSF75217">
    <property type="entry name" value="alpha/beta knot"/>
    <property type="match status" value="1"/>
</dbReference>
<evidence type="ECO:0000256" key="11">
    <source>
        <dbReference type="ARBA" id="ARBA00047944"/>
    </source>
</evidence>
<comment type="similarity">
    <text evidence="2 12">Belongs to the RNA methyltransferase RsmE family.</text>
</comment>
<evidence type="ECO:0000313" key="15">
    <source>
        <dbReference type="EMBL" id="OEF96234.1"/>
    </source>
</evidence>
<dbReference type="OrthoDB" id="9815641at2"/>
<dbReference type="PANTHER" id="PTHR30027:SF3">
    <property type="entry name" value="16S RRNA (URACIL(1498)-N(3))-METHYLTRANSFERASE"/>
    <property type="match status" value="1"/>
</dbReference>
<dbReference type="Gene3D" id="3.40.1280.10">
    <property type="match status" value="1"/>
</dbReference>
<reference evidence="15 16" key="1">
    <citation type="submission" date="2016-09" db="EMBL/GenBank/DDBJ databases">
        <title>Draft genome sequence for the type strain of Desulfuribacillus alkaliarsenatis AHT28, an obligately anaerobic, sulfidogenic bacterium isolated from Russian soda lake sediments.</title>
        <authorList>
            <person name="Abin C.A."/>
            <person name="Hollibaugh J.T."/>
        </authorList>
    </citation>
    <scope>NUCLEOTIDE SEQUENCE [LARGE SCALE GENOMIC DNA]</scope>
    <source>
        <strain evidence="15 16">AHT28</strain>
    </source>
</reference>
<feature type="domain" description="Ribosomal RNA small subunit methyltransferase E PUA-like" evidence="14">
    <location>
        <begin position="18"/>
        <end position="64"/>
    </location>
</feature>
<dbReference type="Gene3D" id="2.40.240.20">
    <property type="entry name" value="Hypothetical PUA domain-like, domain 1"/>
    <property type="match status" value="1"/>
</dbReference>
<dbReference type="NCBIfam" id="NF008692">
    <property type="entry name" value="PRK11713.1-5"/>
    <property type="match status" value="1"/>
</dbReference>
<accession>A0A1E5G091</accession>
<evidence type="ECO:0000256" key="2">
    <source>
        <dbReference type="ARBA" id="ARBA00005528"/>
    </source>
</evidence>
<dbReference type="SUPFAM" id="SSF88697">
    <property type="entry name" value="PUA domain-like"/>
    <property type="match status" value="1"/>
</dbReference>
<name>A0A1E5G091_9FIRM</name>
<dbReference type="InterPro" id="IPR029026">
    <property type="entry name" value="tRNA_m1G_MTases_N"/>
</dbReference>
<dbReference type="GO" id="GO:0070042">
    <property type="term" value="F:rRNA (uridine-N3-)-methyltransferase activity"/>
    <property type="evidence" value="ECO:0007669"/>
    <property type="project" value="TreeGrafter"/>
</dbReference>
<evidence type="ECO:0000256" key="12">
    <source>
        <dbReference type="PIRNR" id="PIRNR015601"/>
    </source>
</evidence>
<dbReference type="CDD" id="cd18084">
    <property type="entry name" value="RsmE-like"/>
    <property type="match status" value="1"/>
</dbReference>
<dbReference type="PANTHER" id="PTHR30027">
    <property type="entry name" value="RIBOSOMAL RNA SMALL SUBUNIT METHYLTRANSFERASE E"/>
    <property type="match status" value="1"/>
</dbReference>
<dbReference type="STRING" id="766136.BHF68_08705"/>
<dbReference type="InterPro" id="IPR046887">
    <property type="entry name" value="RsmE_PUA-like"/>
</dbReference>
<evidence type="ECO:0000256" key="4">
    <source>
        <dbReference type="ARBA" id="ARBA00013673"/>
    </source>
</evidence>
<dbReference type="PIRSF" id="PIRSF015601">
    <property type="entry name" value="MTase_slr0722"/>
    <property type="match status" value="1"/>
</dbReference>
<keyword evidence="7 12" id="KW-0489">Methyltransferase</keyword>
<comment type="function">
    <text evidence="10 12">Specifically methylates the N3 position of the uracil ring of uridine 1498 (m3U1498) in 16S rRNA. Acts on the fully assembled 30S ribosomal subunit.</text>
</comment>
<keyword evidence="16" id="KW-1185">Reference proteome</keyword>
<dbReference type="InterPro" id="IPR015947">
    <property type="entry name" value="PUA-like_sf"/>
</dbReference>
<keyword evidence="5 12" id="KW-0963">Cytoplasm</keyword>
<evidence type="ECO:0000259" key="13">
    <source>
        <dbReference type="Pfam" id="PF04452"/>
    </source>
</evidence>
<dbReference type="InterPro" id="IPR029028">
    <property type="entry name" value="Alpha/beta_knot_MTases"/>
</dbReference>
<dbReference type="NCBIfam" id="TIGR00046">
    <property type="entry name" value="RsmE family RNA methyltransferase"/>
    <property type="match status" value="1"/>
</dbReference>
<dbReference type="GO" id="GO:0070475">
    <property type="term" value="P:rRNA base methylation"/>
    <property type="evidence" value="ECO:0007669"/>
    <property type="project" value="TreeGrafter"/>
</dbReference>
<dbReference type="Proteomes" id="UP000094296">
    <property type="component" value="Unassembled WGS sequence"/>
</dbReference>
<sequence length="249" mass="27807">MQRYFVDGNRINNNNITIDGDDAKHIIKVMRSEIGDKVICVSPEGDNYITEIINFDKNQVKLTVVEQIQDDNEPTINITLYQGLTKADKFEWIIQKGTEIGITSFVPVEMKYSVAKWDASKGEKKLERWQKIAKEAAEQSHRSKVPAISSALTFPQLLKSVSKHSLTMLAYEKSEHSQGIFALLKQHPEIKDFAIIIGPEGGVSEQEKLQAVNAGVKLINLGPRILRTETAGIVAATGVLFYHQQLGES</sequence>
<dbReference type="RefSeq" id="WP_069643740.1">
    <property type="nucleotide sequence ID" value="NZ_MIJE01000032.1"/>
</dbReference>
<comment type="caution">
    <text evidence="15">The sequence shown here is derived from an EMBL/GenBank/DDBJ whole genome shotgun (WGS) entry which is preliminary data.</text>
</comment>
<feature type="domain" description="Ribosomal RNA small subunit methyltransferase E methyltransferase" evidence="13">
    <location>
        <begin position="74"/>
        <end position="237"/>
    </location>
</feature>
<evidence type="ECO:0000259" key="14">
    <source>
        <dbReference type="Pfam" id="PF20260"/>
    </source>
</evidence>
<evidence type="ECO:0000256" key="5">
    <source>
        <dbReference type="ARBA" id="ARBA00022490"/>
    </source>
</evidence>
<dbReference type="AlphaFoldDB" id="A0A1E5G091"/>